<reference evidence="8 9" key="1">
    <citation type="submission" date="2018-12" db="EMBL/GenBank/DDBJ databases">
        <authorList>
            <consortium name="Pathogen Informatics"/>
        </authorList>
    </citation>
    <scope>NUCLEOTIDE SEQUENCE [LARGE SCALE GENOMIC DNA]</scope>
    <source>
        <strain evidence="8 9">NCTC11214</strain>
    </source>
</reference>
<dbReference type="GO" id="GO:0003677">
    <property type="term" value="F:DNA binding"/>
    <property type="evidence" value="ECO:0007669"/>
    <property type="project" value="UniProtKB-UniRule"/>
</dbReference>
<dbReference type="Pfam" id="PF09003">
    <property type="entry name" value="Arm-DNA-bind_1"/>
    <property type="match status" value="1"/>
</dbReference>
<evidence type="ECO:0000259" key="7">
    <source>
        <dbReference type="PROSITE" id="PS51900"/>
    </source>
</evidence>
<dbReference type="AlphaFoldDB" id="A0A447L0E2"/>
<evidence type="ECO:0000256" key="5">
    <source>
        <dbReference type="PROSITE-ProRule" id="PRU01248"/>
    </source>
</evidence>
<keyword evidence="2" id="KW-0229">DNA integration</keyword>
<evidence type="ECO:0000256" key="2">
    <source>
        <dbReference type="ARBA" id="ARBA00022908"/>
    </source>
</evidence>
<dbReference type="GO" id="GO:0006310">
    <property type="term" value="P:DNA recombination"/>
    <property type="evidence" value="ECO:0007669"/>
    <property type="project" value="UniProtKB-KW"/>
</dbReference>
<dbReference type="PROSITE" id="PS51900">
    <property type="entry name" value="CB"/>
    <property type="match status" value="1"/>
</dbReference>
<keyword evidence="3 5" id="KW-0238">DNA-binding</keyword>
<evidence type="ECO:0000256" key="1">
    <source>
        <dbReference type="ARBA" id="ARBA00008857"/>
    </source>
</evidence>
<dbReference type="InterPro" id="IPR015094">
    <property type="entry name" value="Integrase_lambda-typ_DNA-bd_N"/>
</dbReference>
<dbReference type="RefSeq" id="WP_004964126.1">
    <property type="nucleotide sequence ID" value="NZ_LR134117.1"/>
</dbReference>
<keyword evidence="4" id="KW-0233">DNA recombination</keyword>
<dbReference type="GO" id="GO:0008907">
    <property type="term" value="F:integrase activity"/>
    <property type="evidence" value="ECO:0007669"/>
    <property type="project" value="InterPro"/>
</dbReference>
<dbReference type="Pfam" id="PF00589">
    <property type="entry name" value="Phage_integrase"/>
    <property type="match status" value="1"/>
</dbReference>
<feature type="domain" description="Core-binding (CB)" evidence="7">
    <location>
        <begin position="82"/>
        <end position="167"/>
    </location>
</feature>
<dbReference type="Proteomes" id="UP000281391">
    <property type="component" value="Chromosome"/>
</dbReference>
<feature type="domain" description="Tyr recombinase" evidence="6">
    <location>
        <begin position="189"/>
        <end position="375"/>
    </location>
</feature>
<dbReference type="InterPro" id="IPR011010">
    <property type="entry name" value="DNA_brk_join_enz"/>
</dbReference>
<dbReference type="KEGG" id="sof:NCTC11214_04856"/>
<name>A0A447L0E2_SEROD</name>
<dbReference type="InterPro" id="IPR010998">
    <property type="entry name" value="Integrase_recombinase_N"/>
</dbReference>
<dbReference type="Gene3D" id="3.30.160.60">
    <property type="entry name" value="Classic Zinc Finger"/>
    <property type="match status" value="1"/>
</dbReference>
<evidence type="ECO:0000313" key="9">
    <source>
        <dbReference type="Proteomes" id="UP000281391"/>
    </source>
</evidence>
<evidence type="ECO:0000259" key="6">
    <source>
        <dbReference type="PROSITE" id="PS51898"/>
    </source>
</evidence>
<dbReference type="InterPro" id="IPR002104">
    <property type="entry name" value="Integrase_catalytic"/>
</dbReference>
<dbReference type="EMBL" id="LR134117">
    <property type="protein sequence ID" value="VDZ64204.1"/>
    <property type="molecule type" value="Genomic_DNA"/>
</dbReference>
<dbReference type="InterPro" id="IPR044068">
    <property type="entry name" value="CB"/>
</dbReference>
<proteinExistence type="inferred from homology"/>
<dbReference type="PROSITE" id="PS51898">
    <property type="entry name" value="TYR_RECOMBINASE"/>
    <property type="match status" value="1"/>
</dbReference>
<dbReference type="SUPFAM" id="SSF56349">
    <property type="entry name" value="DNA breaking-rejoining enzymes"/>
    <property type="match status" value="1"/>
</dbReference>
<accession>A0A447L0E2</accession>
<dbReference type="Gene3D" id="1.10.150.130">
    <property type="match status" value="1"/>
</dbReference>
<evidence type="ECO:0000313" key="8">
    <source>
        <dbReference type="EMBL" id="VDZ64204.1"/>
    </source>
</evidence>
<comment type="similarity">
    <text evidence="1">Belongs to the 'phage' integrase family.</text>
</comment>
<dbReference type="Gene3D" id="1.10.443.10">
    <property type="entry name" value="Intergrase catalytic core"/>
    <property type="match status" value="1"/>
</dbReference>
<dbReference type="InterPro" id="IPR013762">
    <property type="entry name" value="Integrase-like_cat_sf"/>
</dbReference>
<evidence type="ECO:0000256" key="4">
    <source>
        <dbReference type="ARBA" id="ARBA00023172"/>
    </source>
</evidence>
<organism evidence="8 9">
    <name type="scientific">Serratia odorifera</name>
    <dbReference type="NCBI Taxonomy" id="618"/>
    <lineage>
        <taxon>Bacteria</taxon>
        <taxon>Pseudomonadati</taxon>
        <taxon>Pseudomonadota</taxon>
        <taxon>Gammaproteobacteria</taxon>
        <taxon>Enterobacterales</taxon>
        <taxon>Yersiniaceae</taxon>
        <taxon>Serratia</taxon>
    </lineage>
</organism>
<evidence type="ECO:0000256" key="3">
    <source>
        <dbReference type="ARBA" id="ARBA00023125"/>
    </source>
</evidence>
<sequence length="375" mass="42422">MMGRPRKFALNIPGLYCSTDKRTQRIYWKYKHPLTGAVHGLGTNAEEAKAIAIEANNRLSEQQLRNTLAVRDKLSRAVGGSISVSTWLDRYLVIQEERKAAKEITENTVKQKIAPVKAMRNALASKPIRDVDTRDIADILDDYKKQGHTRMAQVVRTTLIDVFKEAQHAGEVPPGYNPAEATKNPHNRIGRERMILDEFNTMLSVTPPPLEYMKNAMLLGLVTAQRQGDISKMQFSDMWDGHLHVEQIKTGAKVAIPLSLRCDAIGMTLEQVIAQCRDHIVSPYLVHYTHNTAMARRGGMVKPNTISTSFKKIRELSGLSWSKGTPPSFHEIRSLAERLYREQKINTRDLLGHKSQSQTDRYNDDRGKEWRVVGA</sequence>
<gene>
    <name evidence="8" type="ORF">NCTC11214_04856</name>
</gene>
<protein>
    <submittedName>
        <fullName evidence="8">Bacteriophage lambda integrase, N-terminal domain</fullName>
    </submittedName>
</protein>